<organism evidence="2 3">
    <name type="scientific">Thermus oshimai JL-2</name>
    <dbReference type="NCBI Taxonomy" id="751945"/>
    <lineage>
        <taxon>Bacteria</taxon>
        <taxon>Thermotogati</taxon>
        <taxon>Deinococcota</taxon>
        <taxon>Deinococci</taxon>
        <taxon>Thermales</taxon>
        <taxon>Thermaceae</taxon>
        <taxon>Thermus</taxon>
    </lineage>
</organism>
<name>K7QXI9_THEOS</name>
<keyword evidence="3" id="KW-1185">Reference proteome</keyword>
<dbReference type="STRING" id="751945.Theos_0050"/>
<dbReference type="AlphaFoldDB" id="K7QXI9"/>
<dbReference type="HOGENOM" id="CLU_175518_3_0_0"/>
<evidence type="ECO:0000259" key="1">
    <source>
        <dbReference type="Pfam" id="PF08972"/>
    </source>
</evidence>
<dbReference type="InterPro" id="IPR035069">
    <property type="entry name" value="TTHA1013/TTHA0281-like"/>
</dbReference>
<sequence>MRYPTGMRALKVRALWDGEAGVWVAESQDVPGLATEASTLEELLAKLAVMVPELLEENGVAVEPPVELHLEATRPLALS</sequence>
<protein>
    <recommendedName>
        <fullName evidence="1">DUF1902 domain-containing protein</fullName>
    </recommendedName>
</protein>
<gene>
    <name evidence="2" type="ORF">Theos_0050</name>
</gene>
<evidence type="ECO:0000313" key="2">
    <source>
        <dbReference type="EMBL" id="AFV75135.1"/>
    </source>
</evidence>
<feature type="domain" description="DUF1902" evidence="1">
    <location>
        <begin position="10"/>
        <end position="75"/>
    </location>
</feature>
<dbReference type="SUPFAM" id="SSF143100">
    <property type="entry name" value="TTHA1013/TTHA0281-like"/>
    <property type="match status" value="1"/>
</dbReference>
<dbReference type="Pfam" id="PF08972">
    <property type="entry name" value="DUF1902"/>
    <property type="match status" value="1"/>
</dbReference>
<dbReference type="EMBL" id="CP003249">
    <property type="protein sequence ID" value="AFV75135.1"/>
    <property type="molecule type" value="Genomic_DNA"/>
</dbReference>
<dbReference type="InterPro" id="IPR015066">
    <property type="entry name" value="DUF1902"/>
</dbReference>
<dbReference type="Proteomes" id="UP000000211">
    <property type="component" value="Chromosome"/>
</dbReference>
<dbReference type="KEGG" id="tos:Theos_0050"/>
<reference evidence="2 3" key="1">
    <citation type="journal article" date="2013" name="Genome Announc.">
        <title>Whole Genome Sequencing of Thermus oshimai JL-2 and Thermus thermophilus JL-18, Incomplete Denitrifiers from the United States Great Basin.</title>
        <authorList>
            <person name="Murugapiran S.K."/>
            <person name="Huntemann M."/>
            <person name="Wei C.L."/>
            <person name="Han J."/>
            <person name="Detter J.C."/>
            <person name="Han C.S."/>
            <person name="Erkkila T.H."/>
            <person name="Teshima H."/>
            <person name="Chen A."/>
            <person name="Kyrpides N."/>
            <person name="Mavrommatis K."/>
            <person name="Markowitz V."/>
            <person name="Szeto E."/>
            <person name="Ivanova N."/>
            <person name="Pagani I."/>
            <person name="Lam J."/>
            <person name="McDonald A.I."/>
            <person name="Dodsworth J.A."/>
            <person name="Pati A."/>
            <person name="Goodwin L."/>
            <person name="Peters L."/>
            <person name="Pitluck S."/>
            <person name="Woyke T."/>
            <person name="Hedlund B.P."/>
        </authorList>
    </citation>
    <scope>NUCLEOTIDE SEQUENCE</scope>
    <source>
        <strain evidence="2 3">JL-2</strain>
    </source>
</reference>
<dbReference type="Gene3D" id="3.30.2390.10">
    <property type="entry name" value="TTHA1013-like"/>
    <property type="match status" value="1"/>
</dbReference>
<evidence type="ECO:0000313" key="3">
    <source>
        <dbReference type="Proteomes" id="UP000000211"/>
    </source>
</evidence>
<proteinExistence type="predicted"/>
<accession>K7QXI9</accession>
<dbReference type="eggNOG" id="ENOG5033AIN">
    <property type="taxonomic scope" value="Bacteria"/>
</dbReference>
<dbReference type="PATRIC" id="fig|751945.3.peg.47"/>